<accession>A0AA39F820</accession>
<keyword evidence="2" id="KW-0812">Transmembrane</keyword>
<dbReference type="AlphaFoldDB" id="A0AA39F820"/>
<feature type="transmembrane region" description="Helical" evidence="2">
    <location>
        <begin position="166"/>
        <end position="195"/>
    </location>
</feature>
<gene>
    <name evidence="3" type="ORF">PV328_003167</name>
</gene>
<feature type="compositionally biased region" description="Low complexity" evidence="1">
    <location>
        <begin position="52"/>
        <end position="74"/>
    </location>
</feature>
<evidence type="ECO:0000256" key="2">
    <source>
        <dbReference type="SAM" id="Phobius"/>
    </source>
</evidence>
<reference evidence="3" key="2">
    <citation type="submission" date="2023-03" db="EMBL/GenBank/DDBJ databases">
        <authorList>
            <person name="Inwood S.N."/>
            <person name="Skelly J.G."/>
            <person name="Guhlin J."/>
            <person name="Harrop T.W.R."/>
            <person name="Goldson S.G."/>
            <person name="Dearden P.K."/>
        </authorList>
    </citation>
    <scope>NUCLEOTIDE SEQUENCE</scope>
    <source>
        <strain evidence="3">Irish</strain>
        <tissue evidence="3">Whole body</tissue>
    </source>
</reference>
<keyword evidence="2" id="KW-0472">Membrane</keyword>
<evidence type="ECO:0000313" key="4">
    <source>
        <dbReference type="Proteomes" id="UP001168990"/>
    </source>
</evidence>
<dbReference type="Gene3D" id="3.40.50.20">
    <property type="match status" value="1"/>
</dbReference>
<feature type="transmembrane region" description="Helical" evidence="2">
    <location>
        <begin position="139"/>
        <end position="160"/>
    </location>
</feature>
<evidence type="ECO:0000313" key="3">
    <source>
        <dbReference type="EMBL" id="KAK0164551.1"/>
    </source>
</evidence>
<sequence length="596" mass="65579">MPAHASGNNLHYLPSSPIISRSNSASPSLSSSPLSSSPSNMCPMTNFKRSTSDISNSSRCSSWSQVSSSYTSPTPTVMKDQCNREIFHHDRHQSSSSSSIATSEKLKNTIESTNTTSTTTTTTTPNSSVIHRGILGRIIAWYFNLLIKIICILSDALIFVTRAPALWASAWFCIWLVILQLPLTLLKCFITMLYTPASELARNKRCVLISGGSTVQAVHLARNFYKAGARVIVCEVDGLFGLARFSTACSKFYTIPQPHPGNAAEYVKALKNIVEKEKAVYYIPVSSTNAAYYDALAKPHLEIMGCECFIPCATEVTALDDPIELLRRCRSIGLTTPVHFILRSVDDVLALYNTGALRSGRHVMLAAGPAGMRDRRKVSLPPSAQEFQNIHRVVNDNRPWVVIRDPGGPHFITCTTVKNSRVVANVTCRVDESKGLIPEARNDVAQWLDHFITESFSSTRINGHLSFRLVVSASDELVALGCHVGVGLPYICLTSVHPRLVWRPCRHFSRKNSGPLHIGANDDGNLHKGFPSALKQASNKSTGCFGNVLDKREALFVYWDPLPYCAYYHLQLPFIRIAGALRAQPGQHNPPLAVVK</sequence>
<evidence type="ECO:0000256" key="1">
    <source>
        <dbReference type="SAM" id="MobiDB-lite"/>
    </source>
</evidence>
<dbReference type="Proteomes" id="UP001168990">
    <property type="component" value="Unassembled WGS sequence"/>
</dbReference>
<proteinExistence type="predicted"/>
<dbReference type="EMBL" id="JAQQBS010001422">
    <property type="protein sequence ID" value="KAK0164551.1"/>
    <property type="molecule type" value="Genomic_DNA"/>
</dbReference>
<keyword evidence="4" id="KW-1185">Reference proteome</keyword>
<comment type="caution">
    <text evidence="3">The sequence shown here is derived from an EMBL/GenBank/DDBJ whole genome shotgun (WGS) entry which is preliminary data.</text>
</comment>
<name>A0AA39F820_9HYME</name>
<feature type="compositionally biased region" description="Low complexity" evidence="1">
    <location>
        <begin position="21"/>
        <end position="40"/>
    </location>
</feature>
<feature type="region of interest" description="Disordered" evidence="1">
    <location>
        <begin position="21"/>
        <end position="75"/>
    </location>
</feature>
<keyword evidence="2" id="KW-1133">Transmembrane helix</keyword>
<protein>
    <submittedName>
        <fullName evidence="3">Uncharacterized protein</fullName>
    </submittedName>
</protein>
<organism evidence="3 4">
    <name type="scientific">Microctonus aethiopoides</name>
    <dbReference type="NCBI Taxonomy" id="144406"/>
    <lineage>
        <taxon>Eukaryota</taxon>
        <taxon>Metazoa</taxon>
        <taxon>Ecdysozoa</taxon>
        <taxon>Arthropoda</taxon>
        <taxon>Hexapoda</taxon>
        <taxon>Insecta</taxon>
        <taxon>Pterygota</taxon>
        <taxon>Neoptera</taxon>
        <taxon>Endopterygota</taxon>
        <taxon>Hymenoptera</taxon>
        <taxon>Apocrita</taxon>
        <taxon>Ichneumonoidea</taxon>
        <taxon>Braconidae</taxon>
        <taxon>Euphorinae</taxon>
        <taxon>Microctonus</taxon>
    </lineage>
</organism>
<reference evidence="3" key="1">
    <citation type="journal article" date="2023" name="bioRxiv">
        <title>Scaffold-level genome assemblies of two parasitoid biocontrol wasps reveal the parthenogenesis mechanism and an associated novel virus.</title>
        <authorList>
            <person name="Inwood S."/>
            <person name="Skelly J."/>
            <person name="Guhlin J."/>
            <person name="Harrop T."/>
            <person name="Goldson S."/>
            <person name="Dearden P."/>
        </authorList>
    </citation>
    <scope>NUCLEOTIDE SEQUENCE</scope>
    <source>
        <strain evidence="3">Irish</strain>
        <tissue evidence="3">Whole body</tissue>
    </source>
</reference>